<evidence type="ECO:0000313" key="3">
    <source>
        <dbReference type="EMBL" id="OLP42420.1"/>
    </source>
</evidence>
<dbReference type="InterPro" id="IPR041698">
    <property type="entry name" value="Methyltransf_25"/>
</dbReference>
<comment type="caution">
    <text evidence="3">The sequence shown here is derived from an EMBL/GenBank/DDBJ whole genome shotgun (WGS) entry which is preliminary data.</text>
</comment>
<dbReference type="SUPFAM" id="SSF53335">
    <property type="entry name" value="S-adenosyl-L-methionine-dependent methyltransferases"/>
    <property type="match status" value="1"/>
</dbReference>
<evidence type="ECO:0000313" key="4">
    <source>
        <dbReference type="Proteomes" id="UP000186894"/>
    </source>
</evidence>
<evidence type="ECO:0000259" key="2">
    <source>
        <dbReference type="Pfam" id="PF13649"/>
    </source>
</evidence>
<sequence>MRNMSEDSSLYPTKHHPESCDPDDIWRQVGRTTSGKPVSSDQIDLIVNAAKQRLSLSEDDILLDLCCGNGALTTHLFQKCAGGLGVDYSEFLIDVANQRFVKRESEAYLLYDALHYLRAENWPDRFTKVMCYGAFPYFPAKAACEMLTQIKDRFANVSTVFLGQLPDKTRISAFYREGIPAGIEDNPGGKLGMWRTPEEMIDLAKAAGWKADCIRMPDAFFAAHYRFDAILTRI</sequence>
<dbReference type="STRING" id="1867956.BJF95_13350"/>
<feature type="compositionally biased region" description="Polar residues" evidence="1">
    <location>
        <begin position="1"/>
        <end position="11"/>
    </location>
</feature>
<proteinExistence type="predicted"/>
<protein>
    <recommendedName>
        <fullName evidence="2">Methyltransferase domain-containing protein</fullName>
    </recommendedName>
</protein>
<evidence type="ECO:0000256" key="1">
    <source>
        <dbReference type="SAM" id="MobiDB-lite"/>
    </source>
</evidence>
<dbReference type="Pfam" id="PF13649">
    <property type="entry name" value="Methyltransf_25"/>
    <property type="match status" value="1"/>
</dbReference>
<dbReference type="Gene3D" id="3.40.50.150">
    <property type="entry name" value="Vaccinia Virus protein VP39"/>
    <property type="match status" value="1"/>
</dbReference>
<gene>
    <name evidence="3" type="ORF">BJF95_13350</name>
</gene>
<dbReference type="Proteomes" id="UP000186894">
    <property type="component" value="Unassembled WGS sequence"/>
</dbReference>
<organism evidence="3 4">
    <name type="scientific">Rhizobium oryziradicis</name>
    <dbReference type="NCBI Taxonomy" id="1867956"/>
    <lineage>
        <taxon>Bacteria</taxon>
        <taxon>Pseudomonadati</taxon>
        <taxon>Pseudomonadota</taxon>
        <taxon>Alphaproteobacteria</taxon>
        <taxon>Hyphomicrobiales</taxon>
        <taxon>Rhizobiaceae</taxon>
        <taxon>Rhizobium/Agrobacterium group</taxon>
        <taxon>Rhizobium</taxon>
    </lineage>
</organism>
<dbReference type="EMBL" id="MKIM01000033">
    <property type="protein sequence ID" value="OLP42420.1"/>
    <property type="molecule type" value="Genomic_DNA"/>
</dbReference>
<reference evidence="3 4" key="1">
    <citation type="submission" date="2016-09" db="EMBL/GenBank/DDBJ databases">
        <title>Rhizobium oryziradicis sp. nov., isolated from the root of rice.</title>
        <authorList>
            <person name="Zhao J."/>
            <person name="Zhang X."/>
        </authorList>
    </citation>
    <scope>NUCLEOTIDE SEQUENCE [LARGE SCALE GENOMIC DNA]</scope>
    <source>
        <strain evidence="3 4">N19</strain>
    </source>
</reference>
<name>A0A1Q8ZL03_9HYPH</name>
<accession>A0A1Q8ZL03</accession>
<dbReference type="InterPro" id="IPR029063">
    <property type="entry name" value="SAM-dependent_MTases_sf"/>
</dbReference>
<dbReference type="CDD" id="cd02440">
    <property type="entry name" value="AdoMet_MTases"/>
    <property type="match status" value="1"/>
</dbReference>
<dbReference type="AlphaFoldDB" id="A0A1Q8ZL03"/>
<keyword evidence="4" id="KW-1185">Reference proteome</keyword>
<feature type="region of interest" description="Disordered" evidence="1">
    <location>
        <begin position="1"/>
        <end position="24"/>
    </location>
</feature>
<feature type="domain" description="Methyltransferase" evidence="2">
    <location>
        <begin position="63"/>
        <end position="151"/>
    </location>
</feature>